<dbReference type="KEGG" id="rcr:NCTC10994_00324"/>
<dbReference type="EMBL" id="LS483468">
    <property type="protein sequence ID" value="SQI28575.1"/>
    <property type="molecule type" value="Genomic_DNA"/>
</dbReference>
<name>A0A2X4WNR5_9NOCA</name>
<dbReference type="RefSeq" id="WP_072698094.1">
    <property type="nucleotide sequence ID" value="NZ_JAFBBL010000001.1"/>
</dbReference>
<proteinExistence type="predicted"/>
<evidence type="ECO:0000313" key="3">
    <source>
        <dbReference type="Proteomes" id="UP000249091"/>
    </source>
</evidence>
<accession>A0A2X4WNR5</accession>
<gene>
    <name evidence="2" type="ORF">NCTC10994_00324</name>
</gene>
<keyword evidence="3" id="KW-1185">Reference proteome</keyword>
<sequence length="369" mass="39398">MADNDRNRRFRSTRPRSSDAHPGVLFYQPDTATPTWAQPAPRRSAGAQATQDVIDVSAFIGKVETERSQGRPTPTPQSMHDVLGAFRGSPAAQTTIQILAAAATARHFGPQSANAHKWEKLAQENAVRLEAAKAQQYRQNETPVRSGADAPDQVQQRTVEHMQADAVNDRRMFDAAAALALSYVAVKSLPPFDRLAELSREHVTGAESDQVDTDVLGSGTARTHEEHGLGPMAGVDLGKDTLHADSPATFTESVENADVSDELEQAAQATQNSGTDPNKIGSVLQNAGRGLATAVGSVQGDDEVAPPLSPVNLSQLSQELLEALGAAMSGHPRSVTEMLNIEREPDRSNETAFIPGMVIERAQEAALGH</sequence>
<evidence type="ECO:0000313" key="2">
    <source>
        <dbReference type="EMBL" id="SQI28575.1"/>
    </source>
</evidence>
<dbReference type="AlphaFoldDB" id="A0A2X4WNR5"/>
<feature type="region of interest" description="Disordered" evidence="1">
    <location>
        <begin position="1"/>
        <end position="52"/>
    </location>
</feature>
<evidence type="ECO:0000256" key="1">
    <source>
        <dbReference type="SAM" id="MobiDB-lite"/>
    </source>
</evidence>
<organism evidence="2 3">
    <name type="scientific">Rhodococcus coprophilus</name>
    <dbReference type="NCBI Taxonomy" id="38310"/>
    <lineage>
        <taxon>Bacteria</taxon>
        <taxon>Bacillati</taxon>
        <taxon>Actinomycetota</taxon>
        <taxon>Actinomycetes</taxon>
        <taxon>Mycobacteriales</taxon>
        <taxon>Nocardiaceae</taxon>
        <taxon>Rhodococcus</taxon>
    </lineage>
</organism>
<protein>
    <submittedName>
        <fullName evidence="2">Uncharacterized protein</fullName>
    </submittedName>
</protein>
<reference evidence="2 3" key="1">
    <citation type="submission" date="2018-06" db="EMBL/GenBank/DDBJ databases">
        <authorList>
            <consortium name="Pathogen Informatics"/>
            <person name="Doyle S."/>
        </authorList>
    </citation>
    <scope>NUCLEOTIDE SEQUENCE [LARGE SCALE GENOMIC DNA]</scope>
    <source>
        <strain evidence="2 3">NCTC10994</strain>
    </source>
</reference>
<dbReference type="Proteomes" id="UP000249091">
    <property type="component" value="Chromosome 1"/>
</dbReference>
<dbReference type="STRING" id="1219011.GCA_001895045_00045"/>